<dbReference type="EC" id="2.3.1.178" evidence="4 9"/>
<dbReference type="CDD" id="cd04301">
    <property type="entry name" value="NAT_SF"/>
    <property type="match status" value="1"/>
</dbReference>
<dbReference type="PANTHER" id="PTHR43072">
    <property type="entry name" value="N-ACETYLTRANSFERASE"/>
    <property type="match status" value="1"/>
</dbReference>
<dbReference type="HOGENOM" id="CLU_111896_0_0_11"/>
<keyword evidence="6 9" id="KW-0808">Transferase</keyword>
<feature type="domain" description="N-acetyltransferase" evidence="10">
    <location>
        <begin position="19"/>
        <end position="171"/>
    </location>
</feature>
<dbReference type="SUPFAM" id="SSF55729">
    <property type="entry name" value="Acyl-CoA N-acyltransferases (Nat)"/>
    <property type="match status" value="1"/>
</dbReference>
<comment type="pathway">
    <text evidence="2 9">Amine and polyamine biosynthesis; ectoine biosynthesis; L-ectoine from L-aspartate 4-semialdehyde: step 2/3.</text>
</comment>
<evidence type="ECO:0000256" key="5">
    <source>
        <dbReference type="ARBA" id="ARBA00017935"/>
    </source>
</evidence>
<evidence type="ECO:0000256" key="4">
    <source>
        <dbReference type="ARBA" id="ARBA00012355"/>
    </source>
</evidence>
<dbReference type="InterPro" id="IPR016181">
    <property type="entry name" value="Acyl_CoA_acyltransferase"/>
</dbReference>
<dbReference type="PROSITE" id="PS51186">
    <property type="entry name" value="GNAT"/>
    <property type="match status" value="1"/>
</dbReference>
<keyword evidence="12" id="KW-1185">Reference proteome</keyword>
<gene>
    <name evidence="9" type="primary">ectA</name>
    <name evidence="11" type="ordered locus">Snas_5811</name>
</gene>
<evidence type="ECO:0000259" key="10">
    <source>
        <dbReference type="PROSITE" id="PS51186"/>
    </source>
</evidence>
<dbReference type="eggNOG" id="COG0456">
    <property type="taxonomic scope" value="Bacteria"/>
</dbReference>
<accession>D3PZ12</accession>
<evidence type="ECO:0000313" key="12">
    <source>
        <dbReference type="Proteomes" id="UP000000844"/>
    </source>
</evidence>
<dbReference type="GO" id="GO:0019491">
    <property type="term" value="P:ectoine biosynthetic process"/>
    <property type="evidence" value="ECO:0007669"/>
    <property type="project" value="UniProtKB-UniPathway"/>
</dbReference>
<dbReference type="PANTHER" id="PTHR43072:SF60">
    <property type="entry name" value="L-2,4-DIAMINOBUTYRIC ACID ACETYLTRANSFERASE"/>
    <property type="match status" value="1"/>
</dbReference>
<dbReference type="InterPro" id="IPR000182">
    <property type="entry name" value="GNAT_dom"/>
</dbReference>
<dbReference type="NCBIfam" id="TIGR02406">
    <property type="entry name" value="ectoine_EctA"/>
    <property type="match status" value="1"/>
</dbReference>
<dbReference type="Pfam" id="PF00583">
    <property type="entry name" value="Acetyltransf_1"/>
    <property type="match status" value="1"/>
</dbReference>
<dbReference type="Proteomes" id="UP000000844">
    <property type="component" value="Chromosome"/>
</dbReference>
<dbReference type="GO" id="GO:0033816">
    <property type="term" value="F:diaminobutyrate acetyltransferase activity"/>
    <property type="evidence" value="ECO:0007669"/>
    <property type="project" value="UniProtKB-EC"/>
</dbReference>
<dbReference type="RefSeq" id="WP_013021012.1">
    <property type="nucleotide sequence ID" value="NC_013947.1"/>
</dbReference>
<protein>
    <recommendedName>
        <fullName evidence="5 9">L-2,4-diaminobutyric acid acetyltransferase</fullName>
        <shortName evidence="9">DABA acetyltransferase</shortName>
        <ecNumber evidence="4 9">2.3.1.178</ecNumber>
    </recommendedName>
</protein>
<keyword evidence="7 9" id="KW-0012">Acyltransferase</keyword>
<evidence type="ECO:0000256" key="2">
    <source>
        <dbReference type="ARBA" id="ARBA00004978"/>
    </source>
</evidence>
<dbReference type="Gene3D" id="3.40.630.30">
    <property type="match status" value="1"/>
</dbReference>
<sequence>MSLGDTLAPVLRRNGGSAVGFEPPTIRDGERLWQLALDSRTLDVNSRYSYLLWCRDFAETSVVARHDGEAVGFITGYRRPGSPGTLFIWQVAVADSHRRQGLARRMLDNLAARLIPQGITALEATVTPDNLPSTRLFTSFAEARGAELTRDELFSGQLLGEGHLAEILFRIAPLSPASE</sequence>
<name>D3PZ12_STANL</name>
<dbReference type="UniPathway" id="UPA00067">
    <property type="reaction ID" value="UER00122"/>
</dbReference>
<dbReference type="STRING" id="446470.Snas_5811"/>
<comment type="similarity">
    <text evidence="3 9">Belongs to the acetyltransferase family. EctA subfamily.</text>
</comment>
<dbReference type="AlphaFoldDB" id="D3PZ12"/>
<evidence type="ECO:0000313" key="11">
    <source>
        <dbReference type="EMBL" id="ADD45441.1"/>
    </source>
</evidence>
<evidence type="ECO:0000256" key="9">
    <source>
        <dbReference type="RuleBase" id="RU365045"/>
    </source>
</evidence>
<comment type="function">
    <text evidence="1 9">Catalyzes the acetylation of L-2,4-diaminobutyrate (DABA) to gamma-N-acetyl-alpha,gamma-diaminobutyric acid (ADABA) with acetyl coenzyme A.</text>
</comment>
<evidence type="ECO:0000256" key="6">
    <source>
        <dbReference type="ARBA" id="ARBA00022679"/>
    </source>
</evidence>
<evidence type="ECO:0000256" key="7">
    <source>
        <dbReference type="ARBA" id="ARBA00023315"/>
    </source>
</evidence>
<dbReference type="EMBL" id="CP001778">
    <property type="protein sequence ID" value="ADD45441.1"/>
    <property type="molecule type" value="Genomic_DNA"/>
</dbReference>
<evidence type="ECO:0000256" key="1">
    <source>
        <dbReference type="ARBA" id="ARBA00003741"/>
    </source>
</evidence>
<reference evidence="11 12" key="1">
    <citation type="journal article" date="2009" name="Stand. Genomic Sci.">
        <title>Complete genome sequence of Stackebrandtia nassauensis type strain (LLR-40K-21).</title>
        <authorList>
            <person name="Munk C."/>
            <person name="Lapidus A."/>
            <person name="Copeland A."/>
            <person name="Jando M."/>
            <person name="Mayilraj S."/>
            <person name="Glavina Del Rio T."/>
            <person name="Nolan M."/>
            <person name="Chen F."/>
            <person name="Lucas S."/>
            <person name="Tice H."/>
            <person name="Cheng J.F."/>
            <person name="Han C."/>
            <person name="Detter J.C."/>
            <person name="Bruce D."/>
            <person name="Goodwin L."/>
            <person name="Chain P."/>
            <person name="Pitluck S."/>
            <person name="Goker M."/>
            <person name="Ovchinikova G."/>
            <person name="Pati A."/>
            <person name="Ivanova N."/>
            <person name="Mavromatis K."/>
            <person name="Chen A."/>
            <person name="Palaniappan K."/>
            <person name="Land M."/>
            <person name="Hauser L."/>
            <person name="Chang Y.J."/>
            <person name="Jeffries C.D."/>
            <person name="Bristow J."/>
            <person name="Eisen J.A."/>
            <person name="Markowitz V."/>
            <person name="Hugenholtz P."/>
            <person name="Kyrpides N.C."/>
            <person name="Klenk H.P."/>
        </authorList>
    </citation>
    <scope>NUCLEOTIDE SEQUENCE [LARGE SCALE GENOMIC DNA]</scope>
    <source>
        <strain evidence="12">DSM 44728 / CIP 108903 / NRRL B-16338 / NBRC 102104 / LLR-40K-21</strain>
    </source>
</reference>
<evidence type="ECO:0000256" key="8">
    <source>
        <dbReference type="ARBA" id="ARBA00048924"/>
    </source>
</evidence>
<organism evidence="11 12">
    <name type="scientific">Stackebrandtia nassauensis (strain DSM 44728 / CIP 108903 / NRRL B-16338 / NBRC 102104 / LLR-40K-21)</name>
    <dbReference type="NCBI Taxonomy" id="446470"/>
    <lineage>
        <taxon>Bacteria</taxon>
        <taxon>Bacillati</taxon>
        <taxon>Actinomycetota</taxon>
        <taxon>Actinomycetes</taxon>
        <taxon>Glycomycetales</taxon>
        <taxon>Glycomycetaceae</taxon>
        <taxon>Stackebrandtia</taxon>
    </lineage>
</organism>
<dbReference type="KEGG" id="sna:Snas_5811"/>
<dbReference type="InterPro" id="IPR012772">
    <property type="entry name" value="Ectoine_EctA"/>
</dbReference>
<proteinExistence type="inferred from homology"/>
<comment type="catalytic activity">
    <reaction evidence="8 9">
        <text>L-2,4-diaminobutanoate + acetyl-CoA = (2S)-4-acetamido-2-aminobutanoate + CoA + H(+)</text>
        <dbReference type="Rhea" id="RHEA:16901"/>
        <dbReference type="ChEBI" id="CHEBI:15378"/>
        <dbReference type="ChEBI" id="CHEBI:57287"/>
        <dbReference type="ChEBI" id="CHEBI:57288"/>
        <dbReference type="ChEBI" id="CHEBI:58761"/>
        <dbReference type="ChEBI" id="CHEBI:58929"/>
        <dbReference type="EC" id="2.3.1.178"/>
    </reaction>
</comment>
<evidence type="ECO:0000256" key="3">
    <source>
        <dbReference type="ARBA" id="ARBA00010712"/>
    </source>
</evidence>
<dbReference type="OrthoDB" id="2436196at2"/>